<dbReference type="Pfam" id="PF25247">
    <property type="entry name" value="LbH_GLGC"/>
    <property type="match status" value="1"/>
</dbReference>
<evidence type="ECO:0000256" key="8">
    <source>
        <dbReference type="NCBIfam" id="TIGR02091"/>
    </source>
</evidence>
<dbReference type="RefSeq" id="WP_102995234.1">
    <property type="nucleotide sequence ID" value="NZ_CP025938.1"/>
</dbReference>
<dbReference type="InterPro" id="IPR005835">
    <property type="entry name" value="NTP_transferase_dom"/>
</dbReference>
<dbReference type="InterPro" id="IPR005836">
    <property type="entry name" value="ADP_Glu_pyroP_CS"/>
</dbReference>
<dbReference type="SUPFAM" id="SSF53448">
    <property type="entry name" value="Nucleotide-diphospho-sugar transferases"/>
    <property type="match status" value="1"/>
</dbReference>
<dbReference type="EMBL" id="CP025938">
    <property type="protein sequence ID" value="AUS05188.1"/>
    <property type="molecule type" value="Genomic_DNA"/>
</dbReference>
<dbReference type="OrthoDB" id="9801810at2"/>
<dbReference type="InterPro" id="IPR029044">
    <property type="entry name" value="Nucleotide-diphossugar_trans"/>
</dbReference>
<keyword evidence="7" id="KW-0119">Carbohydrate metabolism</keyword>
<keyword evidence="11" id="KW-1185">Reference proteome</keyword>
<evidence type="ECO:0000256" key="2">
    <source>
        <dbReference type="ARBA" id="ARBA00022600"/>
    </source>
</evidence>
<dbReference type="Pfam" id="PF00483">
    <property type="entry name" value="NTP_transferase"/>
    <property type="match status" value="1"/>
</dbReference>
<dbReference type="SUPFAM" id="SSF51161">
    <property type="entry name" value="Trimeric LpxA-like enzymes"/>
    <property type="match status" value="1"/>
</dbReference>
<accession>A0A2I7SH08</accession>
<dbReference type="PROSITE" id="PS00810">
    <property type="entry name" value="ADP_GLC_PYROPHOSPH_3"/>
    <property type="match status" value="1"/>
</dbReference>
<dbReference type="EC" id="2.7.7.27" evidence="8"/>
<keyword evidence="5" id="KW-0547">Nucleotide-binding</keyword>
<dbReference type="KEGG" id="taj:C1A40_06765"/>
<dbReference type="GO" id="GO:0005524">
    <property type="term" value="F:ATP binding"/>
    <property type="evidence" value="ECO:0007669"/>
    <property type="project" value="UniProtKB-KW"/>
</dbReference>
<dbReference type="CDD" id="cd04651">
    <property type="entry name" value="LbH_G1P_AT_C"/>
    <property type="match status" value="1"/>
</dbReference>
<dbReference type="GO" id="GO:0005978">
    <property type="term" value="P:glycogen biosynthetic process"/>
    <property type="evidence" value="ECO:0007669"/>
    <property type="project" value="UniProtKB-UniRule"/>
</dbReference>
<dbReference type="NCBIfam" id="NF002772">
    <property type="entry name" value="PRK02862.1"/>
    <property type="match status" value="1"/>
</dbReference>
<evidence type="ECO:0000256" key="7">
    <source>
        <dbReference type="ARBA" id="ARBA00023277"/>
    </source>
</evidence>
<keyword evidence="6" id="KW-0067">ATP-binding</keyword>
<evidence type="ECO:0000256" key="3">
    <source>
        <dbReference type="ARBA" id="ARBA00022679"/>
    </source>
</evidence>
<dbReference type="AlphaFoldDB" id="A0A2I7SH08"/>
<evidence type="ECO:0000313" key="11">
    <source>
        <dbReference type="Proteomes" id="UP000236592"/>
    </source>
</evidence>
<organism evidence="10 11">
    <name type="scientific">Pseudotamlana carrageenivorans</name>
    <dbReference type="NCBI Taxonomy" id="2069432"/>
    <lineage>
        <taxon>Bacteria</taxon>
        <taxon>Pseudomonadati</taxon>
        <taxon>Bacteroidota</taxon>
        <taxon>Flavobacteriia</taxon>
        <taxon>Flavobacteriales</taxon>
        <taxon>Flavobacteriaceae</taxon>
        <taxon>Pseudotamlana</taxon>
    </lineage>
</organism>
<comment type="similarity">
    <text evidence="1">Belongs to the bacterial/plant glucose-1-phosphate adenylyltransferase family.</text>
</comment>
<evidence type="ECO:0000259" key="9">
    <source>
        <dbReference type="Pfam" id="PF00483"/>
    </source>
</evidence>
<keyword evidence="3 10" id="KW-0808">Transferase</keyword>
<dbReference type="NCBIfam" id="TIGR02091">
    <property type="entry name" value="glgC"/>
    <property type="match status" value="1"/>
</dbReference>
<feature type="domain" description="Nucleotidyl transferase" evidence="9">
    <location>
        <begin position="8"/>
        <end position="270"/>
    </location>
</feature>
<gene>
    <name evidence="10" type="ORF">C1A40_06765</name>
</gene>
<evidence type="ECO:0000256" key="5">
    <source>
        <dbReference type="ARBA" id="ARBA00022741"/>
    </source>
</evidence>
<dbReference type="Proteomes" id="UP000236592">
    <property type="component" value="Chromosome"/>
</dbReference>
<evidence type="ECO:0000313" key="10">
    <source>
        <dbReference type="EMBL" id="AUS05188.1"/>
    </source>
</evidence>
<dbReference type="PROSITE" id="PS00808">
    <property type="entry name" value="ADP_GLC_PYROPHOSPH_1"/>
    <property type="match status" value="1"/>
</dbReference>
<dbReference type="Gene3D" id="3.90.550.10">
    <property type="entry name" value="Spore Coat Polysaccharide Biosynthesis Protein SpsA, Chain A"/>
    <property type="match status" value="1"/>
</dbReference>
<dbReference type="PROSITE" id="PS00809">
    <property type="entry name" value="ADP_GLC_PYROPHOSPH_2"/>
    <property type="match status" value="1"/>
</dbReference>
<evidence type="ECO:0000256" key="6">
    <source>
        <dbReference type="ARBA" id="ARBA00022840"/>
    </source>
</evidence>
<dbReference type="PANTHER" id="PTHR43523:SF12">
    <property type="entry name" value="GLUCOSE-1-PHOSPHATE ADENYLYLTRANSFERASE LARGE SUBUNIT 1, CHLOROPLASTIC-RELATED"/>
    <property type="match status" value="1"/>
</dbReference>
<dbReference type="Gene3D" id="2.160.10.10">
    <property type="entry name" value="Hexapeptide repeat proteins"/>
    <property type="match status" value="1"/>
</dbReference>
<dbReference type="InterPro" id="IPR011831">
    <property type="entry name" value="ADP-Glc_PPase"/>
</dbReference>
<evidence type="ECO:0000256" key="1">
    <source>
        <dbReference type="ARBA" id="ARBA00010443"/>
    </source>
</evidence>
<keyword evidence="2" id="KW-0321">Glycogen metabolism</keyword>
<name>A0A2I7SH08_9FLAO</name>
<evidence type="ECO:0000256" key="4">
    <source>
        <dbReference type="ARBA" id="ARBA00022695"/>
    </source>
</evidence>
<dbReference type="GO" id="GO:0008878">
    <property type="term" value="F:glucose-1-phosphate adenylyltransferase activity"/>
    <property type="evidence" value="ECO:0007669"/>
    <property type="project" value="UniProtKB-UniRule"/>
</dbReference>
<dbReference type="CDD" id="cd02508">
    <property type="entry name" value="ADP_Glucose_PP"/>
    <property type="match status" value="1"/>
</dbReference>
<reference evidence="11" key="1">
    <citation type="submission" date="2018-01" db="EMBL/GenBank/DDBJ databases">
        <title>Complete genome of Tamlana sp. UJ94.</title>
        <authorList>
            <person name="Jung J."/>
            <person name="Chung D."/>
            <person name="Bae S.S."/>
            <person name="Baek K."/>
        </authorList>
    </citation>
    <scope>NUCLEOTIDE SEQUENCE [LARGE SCALE GENOMIC DNA]</scope>
    <source>
        <strain evidence="11">UJ94</strain>
    </source>
</reference>
<proteinExistence type="inferred from homology"/>
<keyword evidence="4 10" id="KW-0548">Nucleotidyltransferase</keyword>
<protein>
    <recommendedName>
        <fullName evidence="8">Glucose-1-phosphate adenylyltransferase</fullName>
        <ecNumber evidence="8">2.7.7.27</ecNumber>
    </recommendedName>
</protein>
<dbReference type="InterPro" id="IPR011004">
    <property type="entry name" value="Trimer_LpxA-like_sf"/>
</dbReference>
<sequence length="421" mass="47190">MINNKVLSIILGGGQGSRLYPLTHQRSKPAVPIAGKYRLVDIPISNCINADIKRMFVLTQFNSASLNRHIKDTYHFSFFSSAFVDVLAAEQTPTNKGWFQGTADAVRQSMHHFLRHDFEYALILSGDQLYQMDYAEMIAAHEKSGAEISIATIPVDDKDAPGFGILKSNEDSIITSFIEKPDPSLLPEWTSDVSEEMKQQGRHYLASMGIYIFNRDLLVKLMADESTIDFGKEIIPQSIEKHKTLSYQYEGYWTDIGNIDSFFEANLGLTDDIPKFDLYDKTKRIYTHARMLPTTKVAGTTLDKAVLAEGCIIGAAKIERSVIGIRSRIGTETTIIKTYMMGSDYYETLQEIEENKIEILMGIGDRCFIKNAILDKNCRIGDDVRINGGSHLEDTETDTYVIKDGIVVIKIGATIPHGFVI</sequence>
<dbReference type="PANTHER" id="PTHR43523">
    <property type="entry name" value="GLUCOSE-1-PHOSPHATE ADENYLYLTRANSFERASE-RELATED"/>
    <property type="match status" value="1"/>
</dbReference>